<dbReference type="VEuPathDB" id="AmoebaDB:ACA1_214590"/>
<organism evidence="2 3">
    <name type="scientific">Acanthamoeba castellanii (strain ATCC 30010 / Neff)</name>
    <dbReference type="NCBI Taxonomy" id="1257118"/>
    <lineage>
        <taxon>Eukaryota</taxon>
        <taxon>Amoebozoa</taxon>
        <taxon>Discosea</taxon>
        <taxon>Longamoebia</taxon>
        <taxon>Centramoebida</taxon>
        <taxon>Acanthamoebidae</taxon>
        <taxon>Acanthamoeba</taxon>
    </lineage>
</organism>
<dbReference type="EMBL" id="KB008036">
    <property type="protein sequence ID" value="ELR15050.1"/>
    <property type="molecule type" value="Genomic_DNA"/>
</dbReference>
<dbReference type="KEGG" id="acan:ACA1_214590"/>
<feature type="signal peptide" evidence="1">
    <location>
        <begin position="1"/>
        <end position="25"/>
    </location>
</feature>
<name>L8GPY1_ACACF</name>
<dbReference type="RefSeq" id="XP_004337063.1">
    <property type="nucleotide sequence ID" value="XM_004337015.1"/>
</dbReference>
<dbReference type="GeneID" id="14915665"/>
<feature type="chain" id="PRO_5003990280" evidence="1">
    <location>
        <begin position="26"/>
        <end position="239"/>
    </location>
</feature>
<evidence type="ECO:0000313" key="3">
    <source>
        <dbReference type="Proteomes" id="UP000011083"/>
    </source>
</evidence>
<evidence type="ECO:0000313" key="2">
    <source>
        <dbReference type="EMBL" id="ELR15050.1"/>
    </source>
</evidence>
<evidence type="ECO:0000256" key="1">
    <source>
        <dbReference type="SAM" id="SignalP"/>
    </source>
</evidence>
<protein>
    <submittedName>
        <fullName evidence="2">Uncharacterized protein</fullName>
    </submittedName>
</protein>
<gene>
    <name evidence="2" type="ORF">ACA1_214590</name>
</gene>
<dbReference type="Proteomes" id="UP000011083">
    <property type="component" value="Unassembled WGS sequence"/>
</dbReference>
<dbReference type="AlphaFoldDB" id="L8GPY1"/>
<keyword evidence="1" id="KW-0732">Signal</keyword>
<proteinExistence type="predicted"/>
<sequence length="239" mass="25739">MNTAPMALCTLYLLLAAAMPRGAESGLTTSSIAAALSGPLSQGVQARSVSGTIENSFLNSGICEPTKAFSLDQVAREFKQFYTELGTWQGNMTCFAGTSTTPVMVDAHMWLNTTASLGRLYSCSSLNGGPAVCRTFYPRFDGSGQYCTIEATDPANYGYPLLRVGQVLNARVSIDTTWSDTDDLESHGINYYEPGNNAISGLYATYAPLDGGRPASMNCFFRLLRTCRGPLCFTETMIQ</sequence>
<accession>L8GPY1</accession>
<keyword evidence="3" id="KW-1185">Reference proteome</keyword>
<reference evidence="2 3" key="1">
    <citation type="journal article" date="2013" name="Genome Biol.">
        <title>Genome of Acanthamoeba castellanii highlights extensive lateral gene transfer and early evolution of tyrosine kinase signaling.</title>
        <authorList>
            <person name="Clarke M."/>
            <person name="Lohan A.J."/>
            <person name="Liu B."/>
            <person name="Lagkouvardos I."/>
            <person name="Roy S."/>
            <person name="Zafar N."/>
            <person name="Bertelli C."/>
            <person name="Schilde C."/>
            <person name="Kianianmomeni A."/>
            <person name="Burglin T.R."/>
            <person name="Frech C."/>
            <person name="Turcotte B."/>
            <person name="Kopec K.O."/>
            <person name="Synnott J.M."/>
            <person name="Choo C."/>
            <person name="Paponov I."/>
            <person name="Finkler A."/>
            <person name="Soon Heng Tan C."/>
            <person name="Hutchins A.P."/>
            <person name="Weinmeier T."/>
            <person name="Rattei T."/>
            <person name="Chu J.S."/>
            <person name="Gimenez G."/>
            <person name="Irimia M."/>
            <person name="Rigden D.J."/>
            <person name="Fitzpatrick D.A."/>
            <person name="Lorenzo-Morales J."/>
            <person name="Bateman A."/>
            <person name="Chiu C.H."/>
            <person name="Tang P."/>
            <person name="Hegemann P."/>
            <person name="Fromm H."/>
            <person name="Raoult D."/>
            <person name="Greub G."/>
            <person name="Miranda-Saavedra D."/>
            <person name="Chen N."/>
            <person name="Nash P."/>
            <person name="Ginger M.L."/>
            <person name="Horn M."/>
            <person name="Schaap P."/>
            <person name="Caler L."/>
            <person name="Loftus B."/>
        </authorList>
    </citation>
    <scope>NUCLEOTIDE SEQUENCE [LARGE SCALE GENOMIC DNA]</scope>
    <source>
        <strain evidence="2 3">Neff</strain>
    </source>
</reference>